<feature type="compositionally biased region" description="Basic residues" evidence="10">
    <location>
        <begin position="67"/>
        <end position="76"/>
    </location>
</feature>
<keyword evidence="11" id="KW-0472">Membrane</keyword>
<feature type="domain" description="DEAD-box RNA helicase Q" evidence="14">
    <location>
        <begin position="171"/>
        <end position="199"/>
    </location>
</feature>
<keyword evidence="11" id="KW-1133">Transmembrane helix</keyword>
<evidence type="ECO:0000313" key="15">
    <source>
        <dbReference type="EMBL" id="EPR78466.1"/>
    </source>
</evidence>
<evidence type="ECO:0000256" key="7">
    <source>
        <dbReference type="ARBA" id="ARBA00038316"/>
    </source>
</evidence>
<dbReference type="PROSITE" id="PS51194">
    <property type="entry name" value="HELICASE_CTER"/>
    <property type="match status" value="1"/>
</dbReference>
<feature type="domain" description="Helicase C-terminal" evidence="13">
    <location>
        <begin position="419"/>
        <end position="630"/>
    </location>
</feature>
<dbReference type="STRING" id="1358809.S7W6P5"/>
<dbReference type="SMART" id="SM00490">
    <property type="entry name" value="HELICc"/>
    <property type="match status" value="1"/>
</dbReference>
<dbReference type="GO" id="GO:0016787">
    <property type="term" value="F:hydrolase activity"/>
    <property type="evidence" value="ECO:0007669"/>
    <property type="project" value="UniProtKB-KW"/>
</dbReference>
<evidence type="ECO:0000313" key="16">
    <source>
        <dbReference type="Proteomes" id="UP000014978"/>
    </source>
</evidence>
<dbReference type="InterPro" id="IPR014014">
    <property type="entry name" value="RNA_helicase_DEAD_Q_motif"/>
</dbReference>
<dbReference type="GO" id="GO:0005524">
    <property type="term" value="F:ATP binding"/>
    <property type="evidence" value="ECO:0007669"/>
    <property type="project" value="UniProtKB-KW"/>
</dbReference>
<evidence type="ECO:0000256" key="10">
    <source>
        <dbReference type="SAM" id="MobiDB-lite"/>
    </source>
</evidence>
<dbReference type="Pfam" id="PF00270">
    <property type="entry name" value="DEAD"/>
    <property type="match status" value="1"/>
</dbReference>
<feature type="compositionally biased region" description="Basic and acidic residues" evidence="10">
    <location>
        <begin position="81"/>
        <end position="94"/>
    </location>
</feature>
<gene>
    <name evidence="15" type="ORF">SLOPH_154</name>
</gene>
<keyword evidence="6" id="KW-0810">Translation regulation</keyword>
<comment type="similarity">
    <text evidence="7">Belongs to the DEAD box helicase family. DDX6/DHH1 subfamily.</text>
</comment>
<keyword evidence="16" id="KW-1185">Reference proteome</keyword>
<feature type="region of interest" description="Disordered" evidence="10">
    <location>
        <begin position="67"/>
        <end position="111"/>
    </location>
</feature>
<dbReference type="PROSITE" id="PS51195">
    <property type="entry name" value="Q_MOTIF"/>
    <property type="match status" value="1"/>
</dbReference>
<protein>
    <submittedName>
        <fullName evidence="15">ATP-dependent RNA helicase</fullName>
    </submittedName>
</protein>
<dbReference type="InParanoid" id="S7W6P5"/>
<evidence type="ECO:0000259" key="14">
    <source>
        <dbReference type="PROSITE" id="PS51195"/>
    </source>
</evidence>
<dbReference type="GO" id="GO:0006417">
    <property type="term" value="P:regulation of translation"/>
    <property type="evidence" value="ECO:0007669"/>
    <property type="project" value="UniProtKB-KW"/>
</dbReference>
<evidence type="ECO:0000256" key="1">
    <source>
        <dbReference type="ARBA" id="ARBA00004201"/>
    </source>
</evidence>
<dbReference type="Pfam" id="PF00271">
    <property type="entry name" value="Helicase_C"/>
    <property type="match status" value="2"/>
</dbReference>
<keyword evidence="11" id="KW-0812">Transmembrane</keyword>
<dbReference type="GO" id="GO:0000932">
    <property type="term" value="C:P-body"/>
    <property type="evidence" value="ECO:0007669"/>
    <property type="project" value="UniProtKB-SubCell"/>
</dbReference>
<proteinExistence type="inferred from homology"/>
<dbReference type="FunCoup" id="S7W6P5">
    <property type="interactions" value="285"/>
</dbReference>
<dbReference type="CDD" id="cd18787">
    <property type="entry name" value="SF2_C_DEAD"/>
    <property type="match status" value="1"/>
</dbReference>
<evidence type="ECO:0000256" key="5">
    <source>
        <dbReference type="ARBA" id="ARBA00022840"/>
    </source>
</evidence>
<evidence type="ECO:0000256" key="8">
    <source>
        <dbReference type="PROSITE-ProRule" id="PRU00552"/>
    </source>
</evidence>
<reference evidence="16" key="1">
    <citation type="journal article" date="2013" name="PLoS Genet.">
        <title>The genome of Spraguea lophii and the basis of host-microsporidian interactions.</title>
        <authorList>
            <person name="Campbell S.E."/>
            <person name="Williams T.A."/>
            <person name="Yousuf A."/>
            <person name="Soanes D.M."/>
            <person name="Paszkiewicz K.H."/>
            <person name="Williams B.A.P."/>
        </authorList>
    </citation>
    <scope>NUCLEOTIDE SEQUENCE [LARGE SCALE GENOMIC DNA]</scope>
    <source>
        <strain evidence="16">42_110</strain>
    </source>
</reference>
<feature type="short sequence motif" description="Q motif" evidence="8">
    <location>
        <begin position="171"/>
        <end position="199"/>
    </location>
</feature>
<keyword evidence="4 9" id="KW-0347">Helicase</keyword>
<comment type="caution">
    <text evidence="15">The sequence shown here is derived from an EMBL/GenBank/DDBJ whole genome shotgun (WGS) entry which is preliminary data.</text>
</comment>
<keyword evidence="2 9" id="KW-0547">Nucleotide-binding</keyword>
<evidence type="ECO:0000256" key="3">
    <source>
        <dbReference type="ARBA" id="ARBA00022801"/>
    </source>
</evidence>
<dbReference type="InterPro" id="IPR000629">
    <property type="entry name" value="RNA-helicase_DEAD-box_CS"/>
</dbReference>
<dbReference type="InterPro" id="IPR001650">
    <property type="entry name" value="Helicase_C-like"/>
</dbReference>
<evidence type="ECO:0000256" key="6">
    <source>
        <dbReference type="ARBA" id="ARBA00022845"/>
    </source>
</evidence>
<dbReference type="SMART" id="SM00487">
    <property type="entry name" value="DEXDc"/>
    <property type="match status" value="1"/>
</dbReference>
<accession>S7W6P5</accession>
<dbReference type="AlphaFoldDB" id="S7W6P5"/>
<evidence type="ECO:0000256" key="2">
    <source>
        <dbReference type="ARBA" id="ARBA00022741"/>
    </source>
</evidence>
<dbReference type="PANTHER" id="PTHR47960">
    <property type="entry name" value="DEAD-BOX ATP-DEPENDENT RNA HELICASE 50"/>
    <property type="match status" value="1"/>
</dbReference>
<dbReference type="PROSITE" id="PS51192">
    <property type="entry name" value="HELICASE_ATP_BIND_1"/>
    <property type="match status" value="1"/>
</dbReference>
<dbReference type="OrthoDB" id="10265785at2759"/>
<evidence type="ECO:0000259" key="12">
    <source>
        <dbReference type="PROSITE" id="PS51192"/>
    </source>
</evidence>
<dbReference type="InterPro" id="IPR027417">
    <property type="entry name" value="P-loop_NTPase"/>
</dbReference>
<dbReference type="Gene3D" id="3.40.50.300">
    <property type="entry name" value="P-loop containing nucleotide triphosphate hydrolases"/>
    <property type="match status" value="2"/>
</dbReference>
<dbReference type="InterPro" id="IPR014001">
    <property type="entry name" value="Helicase_ATP-bd"/>
</dbReference>
<dbReference type="Proteomes" id="UP000014978">
    <property type="component" value="Unassembled WGS sequence"/>
</dbReference>
<dbReference type="GO" id="GO:0003724">
    <property type="term" value="F:RNA helicase activity"/>
    <property type="evidence" value="ECO:0007669"/>
    <property type="project" value="InterPro"/>
</dbReference>
<dbReference type="GO" id="GO:0003676">
    <property type="term" value="F:nucleic acid binding"/>
    <property type="evidence" value="ECO:0007669"/>
    <property type="project" value="InterPro"/>
</dbReference>
<dbReference type="PROSITE" id="PS00039">
    <property type="entry name" value="DEAD_ATP_HELICASE"/>
    <property type="match status" value="1"/>
</dbReference>
<feature type="domain" description="Helicase ATP-binding" evidence="12">
    <location>
        <begin position="202"/>
        <end position="393"/>
    </location>
</feature>
<organism evidence="15 16">
    <name type="scientific">Spraguea lophii (strain 42_110)</name>
    <name type="common">Microsporidian parasite</name>
    <dbReference type="NCBI Taxonomy" id="1358809"/>
    <lineage>
        <taxon>Eukaryota</taxon>
        <taxon>Fungi</taxon>
        <taxon>Fungi incertae sedis</taxon>
        <taxon>Microsporidia</taxon>
        <taxon>Spragueidae</taxon>
        <taxon>Spraguea</taxon>
    </lineage>
</organism>
<sequence length="633" mass="72769">MFLSLFINITSIIITSISFNIFIIYYFYFKKIYTLQMNTNKQINNRNKNIGNISDINDTITKNITKSKNKKYKKKNNNNSKDNKDNKDVIDNKDSNSINNKDINDKDIINNTTNDTTKNINDITMDSKLSKLLTKLKVAEDLYGVDLTSDKNNMISTTDKCTADVNIYKDKKWNVFNLDEKLIKNINNLGFIYPSPVQYKAIPHSLENEYMVVRAKNGTGKTAAYLIPMIQNIINRKIEGMDNDGRLYGIILVPTRELALQVSKVAKRLSYEICNPCINNTHNRISIISTFGGTNIHEDIIRLKKGVDIIVCTLGRIVDLVEKRVIDFSSVVKMVFDEADKMLSVEFQKNIKYLIRLLSMNKKEKIILELYSATFPSVVKDFVSTYMHNICYINLMKELSLIGIYQFYALVDIKEKLHCLKTLLNKIEFKQCIIFCNNVNNVELLAMKVTDMGFPSYYIHSKMKQEERNKVFHNFSESYKYNQNNNHNNNNSISGVRADNNATNMRSDNNRGIDNNNITHNHTHNNNTNHTTHNNNNNTYNNTYGCKILVCSDLVTRGIDNKNVNLVINFEFPYSSESYLHRIGRSGRFGGEGIAISFVVEKEKNRVIEVENGLGIEILPVSDPSFNKRLTNK</sequence>
<evidence type="ECO:0000256" key="9">
    <source>
        <dbReference type="RuleBase" id="RU000492"/>
    </source>
</evidence>
<dbReference type="InterPro" id="IPR011545">
    <property type="entry name" value="DEAD/DEAH_box_helicase_dom"/>
</dbReference>
<name>S7W6P5_SPRLO</name>
<evidence type="ECO:0000256" key="4">
    <source>
        <dbReference type="ARBA" id="ARBA00022806"/>
    </source>
</evidence>
<dbReference type="HOGENOM" id="CLU_003041_30_0_1"/>
<dbReference type="VEuPathDB" id="MicrosporidiaDB:SLOPH_154"/>
<dbReference type="SUPFAM" id="SSF52540">
    <property type="entry name" value="P-loop containing nucleoside triphosphate hydrolases"/>
    <property type="match status" value="2"/>
</dbReference>
<evidence type="ECO:0000259" key="13">
    <source>
        <dbReference type="PROSITE" id="PS51194"/>
    </source>
</evidence>
<keyword evidence="5 9" id="KW-0067">ATP-binding</keyword>
<keyword evidence="3 9" id="KW-0378">Hydrolase</keyword>
<dbReference type="EMBL" id="ATCN01000767">
    <property type="protein sequence ID" value="EPR78466.1"/>
    <property type="molecule type" value="Genomic_DNA"/>
</dbReference>
<feature type="transmembrane region" description="Helical" evidence="11">
    <location>
        <begin position="6"/>
        <end position="28"/>
    </location>
</feature>
<comment type="subcellular location">
    <subcellularLocation>
        <location evidence="1">Cytoplasm</location>
        <location evidence="1">P-body</location>
    </subcellularLocation>
</comment>
<evidence type="ECO:0000256" key="11">
    <source>
        <dbReference type="SAM" id="Phobius"/>
    </source>
</evidence>